<feature type="region of interest" description="Disordered" evidence="1">
    <location>
        <begin position="1"/>
        <end position="50"/>
    </location>
</feature>
<dbReference type="EMBL" id="KN826001">
    <property type="protein sequence ID" value="KIK80517.1"/>
    <property type="molecule type" value="Genomic_DNA"/>
</dbReference>
<dbReference type="AlphaFoldDB" id="A0A0D0CCM5"/>
<gene>
    <name evidence="2" type="ORF">PAXRUDRAFT_15749</name>
</gene>
<accession>A0A0D0CCM5</accession>
<evidence type="ECO:0000313" key="3">
    <source>
        <dbReference type="Proteomes" id="UP000054538"/>
    </source>
</evidence>
<name>A0A0D0CCM5_9AGAM</name>
<feature type="compositionally biased region" description="Acidic residues" evidence="1">
    <location>
        <begin position="1"/>
        <end position="11"/>
    </location>
</feature>
<dbReference type="HOGENOM" id="CLU_451355_0_0_1"/>
<reference evidence="3" key="2">
    <citation type="submission" date="2015-01" db="EMBL/GenBank/DDBJ databases">
        <title>Evolutionary Origins and Diversification of the Mycorrhizal Mutualists.</title>
        <authorList>
            <consortium name="DOE Joint Genome Institute"/>
            <consortium name="Mycorrhizal Genomics Consortium"/>
            <person name="Kohler A."/>
            <person name="Kuo A."/>
            <person name="Nagy L.G."/>
            <person name="Floudas D."/>
            <person name="Copeland A."/>
            <person name="Barry K.W."/>
            <person name="Cichocki N."/>
            <person name="Veneault-Fourrey C."/>
            <person name="LaButti K."/>
            <person name="Lindquist E.A."/>
            <person name="Lipzen A."/>
            <person name="Lundell T."/>
            <person name="Morin E."/>
            <person name="Murat C."/>
            <person name="Riley R."/>
            <person name="Ohm R."/>
            <person name="Sun H."/>
            <person name="Tunlid A."/>
            <person name="Henrissat B."/>
            <person name="Grigoriev I.V."/>
            <person name="Hibbett D.S."/>
            <person name="Martin F."/>
        </authorList>
    </citation>
    <scope>NUCLEOTIDE SEQUENCE [LARGE SCALE GENOMIC DNA]</scope>
    <source>
        <strain evidence="3">Ve08.2h10</strain>
    </source>
</reference>
<dbReference type="PANTHER" id="PTHR31912">
    <property type="entry name" value="IP13529P"/>
    <property type="match status" value="1"/>
</dbReference>
<organism evidence="2 3">
    <name type="scientific">Paxillus rubicundulus Ve08.2h10</name>
    <dbReference type="NCBI Taxonomy" id="930991"/>
    <lineage>
        <taxon>Eukaryota</taxon>
        <taxon>Fungi</taxon>
        <taxon>Dikarya</taxon>
        <taxon>Basidiomycota</taxon>
        <taxon>Agaricomycotina</taxon>
        <taxon>Agaricomycetes</taxon>
        <taxon>Agaricomycetidae</taxon>
        <taxon>Boletales</taxon>
        <taxon>Paxilineae</taxon>
        <taxon>Paxillaceae</taxon>
        <taxon>Paxillus</taxon>
    </lineage>
</organism>
<feature type="compositionally biased region" description="Low complexity" evidence="1">
    <location>
        <begin position="314"/>
        <end position="327"/>
    </location>
</feature>
<evidence type="ECO:0000256" key="1">
    <source>
        <dbReference type="SAM" id="MobiDB-lite"/>
    </source>
</evidence>
<dbReference type="OrthoDB" id="2506088at2759"/>
<protein>
    <submittedName>
        <fullName evidence="2">Uncharacterized protein</fullName>
    </submittedName>
</protein>
<proteinExistence type="predicted"/>
<reference evidence="2 3" key="1">
    <citation type="submission" date="2014-04" db="EMBL/GenBank/DDBJ databases">
        <authorList>
            <consortium name="DOE Joint Genome Institute"/>
            <person name="Kuo A."/>
            <person name="Kohler A."/>
            <person name="Jargeat P."/>
            <person name="Nagy L.G."/>
            <person name="Floudas D."/>
            <person name="Copeland A."/>
            <person name="Barry K.W."/>
            <person name="Cichocki N."/>
            <person name="Veneault-Fourrey C."/>
            <person name="LaButti K."/>
            <person name="Lindquist E.A."/>
            <person name="Lipzen A."/>
            <person name="Lundell T."/>
            <person name="Morin E."/>
            <person name="Murat C."/>
            <person name="Sun H."/>
            <person name="Tunlid A."/>
            <person name="Henrissat B."/>
            <person name="Grigoriev I.V."/>
            <person name="Hibbett D.S."/>
            <person name="Martin F."/>
            <person name="Nordberg H.P."/>
            <person name="Cantor M.N."/>
            <person name="Hua S.X."/>
        </authorList>
    </citation>
    <scope>NUCLEOTIDE SEQUENCE [LARGE SCALE GENOMIC DNA]</scope>
    <source>
        <strain evidence="2 3">Ve08.2h10</strain>
    </source>
</reference>
<dbReference type="PANTHER" id="PTHR31912:SF34">
    <property type="entry name" value="NOTOCHORD-RELATED PROTEIN"/>
    <property type="match status" value="1"/>
</dbReference>
<dbReference type="Proteomes" id="UP000054538">
    <property type="component" value="Unassembled WGS sequence"/>
</dbReference>
<dbReference type="STRING" id="930991.A0A0D0CCM5"/>
<dbReference type="InParanoid" id="A0A0D0CCM5"/>
<feature type="region of interest" description="Disordered" evidence="1">
    <location>
        <begin position="314"/>
        <end position="334"/>
    </location>
</feature>
<sequence length="720" mass="79698">MLPASETEDPDYCNQDPTVWQDSGDHQAGMAIDPASPAVHSQDDPTAQEIPISDLWKEYYRDRVYEISEQERHGDIFDALVDSLAKGEHLFQPHLKSFNEEIEDHHGHEDEGDDSDLDQDFGTALPEAMSDATPNPFSRAKLPVQENCPCFPFPSKAHFIMSLLFGSARLPFSDIQKKAVLDWARELGVQDLPSLHALKKCQDEIEKRVGHPTKQVKSMNGNVFYINNIGKAIVKDYANPLTCYAMEDYPEDAGSCMLQVFNGEKMLLEVPSPPAARVEGKIYFIDELLQERSGTYFIPEHFFYASYRASSDPSEPESAAPSVEMEAGQSESASSLGGKSFMLLAERLKEPASFIVNDEQVIIPTSEFSRSFEDISANPGELQCGLTESSAHFAKIEANPLRAKPQGHMVHAVPLIVFMDDVSGNVSKQWNKHHTIYMSNVNLPREMLEKEFCIRFVTGSPHVTPMELMQAMKDSICKAAESGIVAWDCKENEEVMLIPYALFFLGDNPMQAEMCSHAGLNCNYFCRTCNVGGTKVHQETEAGHSAVFVPGTLRTPEKTASHIYDQFGTACQSGATDKIKNAVSTTGISDSTTASIIGTLVEMGKKLQKRGAGIHVKPEGEVWAALEKELNDYLEECLLKSAINPLLGLKGDRFLKFVVSSGSLIPELLGAGTNIHLDTPTEIVHTILLGVVKYFWGQTTFLLEKAKLLGLFQIRLESID</sequence>
<keyword evidence="3" id="KW-1185">Reference proteome</keyword>
<evidence type="ECO:0000313" key="2">
    <source>
        <dbReference type="EMBL" id="KIK80517.1"/>
    </source>
</evidence>